<dbReference type="Proteomes" id="UP001519287">
    <property type="component" value="Unassembled WGS sequence"/>
</dbReference>
<dbReference type="GO" id="GO:0003677">
    <property type="term" value="F:DNA binding"/>
    <property type="evidence" value="ECO:0007669"/>
    <property type="project" value="UniProtKB-KW"/>
</dbReference>
<keyword evidence="3" id="KW-0804">Transcription</keyword>
<organism evidence="5 6">
    <name type="scientific">Paenibacillus eucommiae</name>
    <dbReference type="NCBI Taxonomy" id="1355755"/>
    <lineage>
        <taxon>Bacteria</taxon>
        <taxon>Bacillati</taxon>
        <taxon>Bacillota</taxon>
        <taxon>Bacilli</taxon>
        <taxon>Bacillales</taxon>
        <taxon>Paenibacillaceae</taxon>
        <taxon>Paenibacillus</taxon>
    </lineage>
</organism>
<accession>A0ABS4IRH1</accession>
<dbReference type="Gene3D" id="1.10.10.10">
    <property type="entry name" value="Winged helix-like DNA-binding domain superfamily/Winged helix DNA-binding domain"/>
    <property type="match status" value="1"/>
</dbReference>
<dbReference type="EMBL" id="JAGGLB010000004">
    <property type="protein sequence ID" value="MBP1990172.1"/>
    <property type="molecule type" value="Genomic_DNA"/>
</dbReference>
<dbReference type="RefSeq" id="WP_209970967.1">
    <property type="nucleotide sequence ID" value="NZ_JAGGLB010000004.1"/>
</dbReference>
<dbReference type="Pfam" id="PF07729">
    <property type="entry name" value="FCD"/>
    <property type="match status" value="1"/>
</dbReference>
<dbReference type="SMART" id="SM00345">
    <property type="entry name" value="HTH_GNTR"/>
    <property type="match status" value="1"/>
</dbReference>
<dbReference type="InterPro" id="IPR036388">
    <property type="entry name" value="WH-like_DNA-bd_sf"/>
</dbReference>
<dbReference type="SUPFAM" id="SSF46785">
    <property type="entry name" value="Winged helix' DNA-binding domain"/>
    <property type="match status" value="1"/>
</dbReference>
<dbReference type="InterPro" id="IPR011711">
    <property type="entry name" value="GntR_C"/>
</dbReference>
<dbReference type="SMART" id="SM00895">
    <property type="entry name" value="FCD"/>
    <property type="match status" value="1"/>
</dbReference>
<evidence type="ECO:0000256" key="1">
    <source>
        <dbReference type="ARBA" id="ARBA00023015"/>
    </source>
</evidence>
<dbReference type="PANTHER" id="PTHR43537">
    <property type="entry name" value="TRANSCRIPTIONAL REGULATOR, GNTR FAMILY"/>
    <property type="match status" value="1"/>
</dbReference>
<evidence type="ECO:0000313" key="6">
    <source>
        <dbReference type="Proteomes" id="UP001519287"/>
    </source>
</evidence>
<dbReference type="Gene3D" id="1.20.120.530">
    <property type="entry name" value="GntR ligand-binding domain-like"/>
    <property type="match status" value="1"/>
</dbReference>
<dbReference type="Pfam" id="PF00392">
    <property type="entry name" value="GntR"/>
    <property type="match status" value="1"/>
</dbReference>
<keyword evidence="1" id="KW-0805">Transcription regulation</keyword>
<keyword evidence="6" id="KW-1185">Reference proteome</keyword>
<dbReference type="InterPro" id="IPR000524">
    <property type="entry name" value="Tscrpt_reg_HTH_GntR"/>
</dbReference>
<feature type="domain" description="HTH gntR-type" evidence="4">
    <location>
        <begin position="18"/>
        <end position="85"/>
    </location>
</feature>
<dbReference type="InterPro" id="IPR008920">
    <property type="entry name" value="TF_FadR/GntR_C"/>
</dbReference>
<evidence type="ECO:0000256" key="2">
    <source>
        <dbReference type="ARBA" id="ARBA00023125"/>
    </source>
</evidence>
<evidence type="ECO:0000256" key="3">
    <source>
        <dbReference type="ARBA" id="ARBA00023163"/>
    </source>
</evidence>
<comment type="caution">
    <text evidence="5">The sequence shown here is derived from an EMBL/GenBank/DDBJ whole genome shotgun (WGS) entry which is preliminary data.</text>
</comment>
<proteinExistence type="predicted"/>
<dbReference type="CDD" id="cd07377">
    <property type="entry name" value="WHTH_GntR"/>
    <property type="match status" value="1"/>
</dbReference>
<evidence type="ECO:0000313" key="5">
    <source>
        <dbReference type="EMBL" id="MBP1990172.1"/>
    </source>
</evidence>
<gene>
    <name evidence="5" type="ORF">J2Z66_001770</name>
</gene>
<dbReference type="InterPro" id="IPR036390">
    <property type="entry name" value="WH_DNA-bd_sf"/>
</dbReference>
<dbReference type="SUPFAM" id="SSF48008">
    <property type="entry name" value="GntR ligand-binding domain-like"/>
    <property type="match status" value="1"/>
</dbReference>
<keyword evidence="2 5" id="KW-0238">DNA-binding</keyword>
<evidence type="ECO:0000259" key="4">
    <source>
        <dbReference type="PROSITE" id="PS50949"/>
    </source>
</evidence>
<sequence length="232" mass="26823">MRENAVDTISSNELGNVGDTKEKIYHVLKRMIMKREFTPNERLDAYEIANKLGVSRTPVRDALNMLDGEGFIKTMPRKGTFVAGIYRDDLVQIFQYREMIELFCLDSGFSNLVQAVPAFEQIIDNWDREIQKKEYEGSIIMESDVQIHKLIVQSAGNPRIVKSYESLNCHVQTARGYYLQDRERIDASQAEHKAILHAIVHNDKDLASRMLKEHLNQTLNSLIRMIDVFKVF</sequence>
<dbReference type="PROSITE" id="PS50949">
    <property type="entry name" value="HTH_GNTR"/>
    <property type="match status" value="1"/>
</dbReference>
<reference evidence="5 6" key="1">
    <citation type="submission" date="2021-03" db="EMBL/GenBank/DDBJ databases">
        <title>Genomic Encyclopedia of Type Strains, Phase IV (KMG-IV): sequencing the most valuable type-strain genomes for metagenomic binning, comparative biology and taxonomic classification.</title>
        <authorList>
            <person name="Goeker M."/>
        </authorList>
    </citation>
    <scope>NUCLEOTIDE SEQUENCE [LARGE SCALE GENOMIC DNA]</scope>
    <source>
        <strain evidence="5 6">DSM 26048</strain>
    </source>
</reference>
<name>A0ABS4IRH1_9BACL</name>
<dbReference type="PANTHER" id="PTHR43537:SF24">
    <property type="entry name" value="GLUCONATE OPERON TRANSCRIPTIONAL REPRESSOR"/>
    <property type="match status" value="1"/>
</dbReference>
<protein>
    <submittedName>
        <fullName evidence="5">DNA-binding GntR family transcriptional regulator</fullName>
    </submittedName>
</protein>